<proteinExistence type="predicted"/>
<organism evidence="5 6">
    <name type="scientific">Cyclotella atomus</name>
    <dbReference type="NCBI Taxonomy" id="382360"/>
    <lineage>
        <taxon>Eukaryota</taxon>
        <taxon>Sar</taxon>
        <taxon>Stramenopiles</taxon>
        <taxon>Ochrophyta</taxon>
        <taxon>Bacillariophyta</taxon>
        <taxon>Coscinodiscophyceae</taxon>
        <taxon>Thalassiosirophycidae</taxon>
        <taxon>Stephanodiscales</taxon>
        <taxon>Stephanodiscaceae</taxon>
        <taxon>Cyclotella</taxon>
    </lineage>
</organism>
<dbReference type="SMART" id="SM00852">
    <property type="entry name" value="MoCF_biosynth"/>
    <property type="match status" value="1"/>
</dbReference>
<dbReference type="PANTHER" id="PTHR43764">
    <property type="entry name" value="MOLYBDENUM COFACTOR BIOSYNTHESIS"/>
    <property type="match status" value="1"/>
</dbReference>
<dbReference type="SUPFAM" id="SSF158757">
    <property type="entry name" value="SMc04008-like"/>
    <property type="match status" value="2"/>
</dbReference>
<evidence type="ECO:0000256" key="1">
    <source>
        <dbReference type="ARBA" id="ARBA00005046"/>
    </source>
</evidence>
<dbReference type="InterPro" id="IPR036810">
    <property type="entry name" value="SMc04008-like_sf"/>
</dbReference>
<dbReference type="Gene3D" id="3.40.980.10">
    <property type="entry name" value="MoaB/Mog-like domain"/>
    <property type="match status" value="1"/>
</dbReference>
<feature type="domain" description="MoaB/Mog" evidence="4">
    <location>
        <begin position="396"/>
        <end position="554"/>
    </location>
</feature>
<dbReference type="InterPro" id="IPR036425">
    <property type="entry name" value="MoaB/Mog-like_dom_sf"/>
</dbReference>
<dbReference type="Gene3D" id="1.10.3340.10">
    <property type="entry name" value="SMc04008-like"/>
    <property type="match status" value="2"/>
</dbReference>
<comment type="caution">
    <text evidence="5">The sequence shown here is derived from an EMBL/GenBank/DDBJ whole genome shotgun (WGS) entry which is preliminary data.</text>
</comment>
<dbReference type="AlphaFoldDB" id="A0ABD3QCJ7"/>
<evidence type="ECO:0000313" key="5">
    <source>
        <dbReference type="EMBL" id="KAL3798110.1"/>
    </source>
</evidence>
<gene>
    <name evidence="5" type="ORF">ACHAWO_010854</name>
</gene>
<dbReference type="Pfam" id="PF06844">
    <property type="entry name" value="DUF1244"/>
    <property type="match status" value="4"/>
</dbReference>
<accession>A0ABD3QCJ7</accession>
<keyword evidence="2" id="KW-0501">Molybdenum cofactor biosynthesis</keyword>
<keyword evidence="6" id="KW-1185">Reference proteome</keyword>
<comment type="pathway">
    <text evidence="1">Cofactor biosynthesis; molybdopterin biosynthesis.</text>
</comment>
<dbReference type="EMBL" id="JALLPJ020000230">
    <property type="protein sequence ID" value="KAL3798110.1"/>
    <property type="molecule type" value="Genomic_DNA"/>
</dbReference>
<sequence>YRDTIPSTINPQTCSRSISPLHIISLLSLTNLKRSVAMSDSIKSTAPPRQIMEQMEAGAFRELCKHLKERSDQVQNIDLMTLAGFCRNCLAKWMVLEARKLSETIRVGTAQHLHFASEEGKIDVTIALDIFGYDEAAQEVYGCTYPEWKKRHQAKATDEQLRLYKASLPLHASHNEDILKTKCTDQNAGHNGDVLKHIIFHLQASAFRSLCQHLRERSDEVQNIDLMGLSGFCRNCLAKWLVIQARRICDQIKANAVVSSYFSDQQRTAIEVLDAYDYDEAARAVYGCGYSEWKSLHQRKATDAQMERFERSKELHAKHDKELLAPRISSISSRKQDGETRDSTKNTSCLLPNKPQHSLLSNVCCEDAENIASLNEVTSQHILLHPPPGKMQLKVAILTVSDRAAANAYPTGDLSGPSVHSTILSQIERINSEFGDDKVSLDSLEKRIVPDELDEIKTILLTWAKESYDIIFTTGGTGFGTRDVTPEATLAVIERECPGLMSWASIELTKKQPLATLSRASAGICGKSIIINLPGSPSGASEVVRLLFPLLLHAVNDVNAS</sequence>
<dbReference type="PANTHER" id="PTHR43764:SF1">
    <property type="entry name" value="MOLYBDOPTERIN MOLYBDOTRANSFERASE"/>
    <property type="match status" value="1"/>
</dbReference>
<name>A0ABD3QCJ7_9STRA</name>
<reference evidence="5 6" key="1">
    <citation type="submission" date="2024-10" db="EMBL/GenBank/DDBJ databases">
        <title>Updated reference genomes for cyclostephanoid diatoms.</title>
        <authorList>
            <person name="Roberts W.R."/>
            <person name="Alverson A.J."/>
        </authorList>
    </citation>
    <scope>NUCLEOTIDE SEQUENCE [LARGE SCALE GENOMIC DNA]</scope>
    <source>
        <strain evidence="5 6">AJA010-31</strain>
    </source>
</reference>
<evidence type="ECO:0000256" key="2">
    <source>
        <dbReference type="ARBA" id="ARBA00023150"/>
    </source>
</evidence>
<feature type="region of interest" description="Disordered" evidence="3">
    <location>
        <begin position="326"/>
        <end position="349"/>
    </location>
</feature>
<dbReference type="NCBIfam" id="TIGR00177">
    <property type="entry name" value="molyb_syn"/>
    <property type="match status" value="1"/>
</dbReference>
<dbReference type="InterPro" id="IPR051920">
    <property type="entry name" value="MPT_Adenylyltrnsfr/MoaC-Rel"/>
</dbReference>
<evidence type="ECO:0000259" key="4">
    <source>
        <dbReference type="SMART" id="SM00852"/>
    </source>
</evidence>
<dbReference type="GO" id="GO:0006777">
    <property type="term" value="P:Mo-molybdopterin cofactor biosynthetic process"/>
    <property type="evidence" value="ECO:0007669"/>
    <property type="project" value="UniProtKB-KW"/>
</dbReference>
<evidence type="ECO:0000313" key="6">
    <source>
        <dbReference type="Proteomes" id="UP001530400"/>
    </source>
</evidence>
<evidence type="ECO:0000256" key="3">
    <source>
        <dbReference type="SAM" id="MobiDB-lite"/>
    </source>
</evidence>
<dbReference type="InterPro" id="IPR001453">
    <property type="entry name" value="MoaB/Mog_dom"/>
</dbReference>
<feature type="compositionally biased region" description="Basic and acidic residues" evidence="3">
    <location>
        <begin position="334"/>
        <end position="344"/>
    </location>
</feature>
<dbReference type="InterPro" id="IPR023163">
    <property type="entry name" value="SMc04008-like_domain"/>
</dbReference>
<feature type="non-terminal residue" evidence="5">
    <location>
        <position position="1"/>
    </location>
</feature>
<protein>
    <recommendedName>
        <fullName evidence="4">MoaB/Mog domain-containing protein</fullName>
    </recommendedName>
</protein>
<dbReference type="Proteomes" id="UP001530400">
    <property type="component" value="Unassembled WGS sequence"/>
</dbReference>
<dbReference type="SUPFAM" id="SSF53218">
    <property type="entry name" value="Molybdenum cofactor biosynthesis proteins"/>
    <property type="match status" value="1"/>
</dbReference>
<dbReference type="Pfam" id="PF00994">
    <property type="entry name" value="MoCF_biosynth"/>
    <property type="match status" value="1"/>
</dbReference>